<feature type="transmembrane region" description="Helical" evidence="1">
    <location>
        <begin position="28"/>
        <end position="46"/>
    </location>
</feature>
<protein>
    <submittedName>
        <fullName evidence="2">Uncharacterized protein</fullName>
    </submittedName>
</protein>
<comment type="caution">
    <text evidence="2">The sequence shown here is derived from an EMBL/GenBank/DDBJ whole genome shotgun (WGS) entry which is preliminary data.</text>
</comment>
<gene>
    <name evidence="2" type="ORF">GLS40_12490</name>
</gene>
<reference evidence="2 3" key="1">
    <citation type="submission" date="2019-11" db="EMBL/GenBank/DDBJ databases">
        <title>Pseudooceanicola pacifica sp. nov., isolated from deep-sea sediment of the Pacific Ocean.</title>
        <authorList>
            <person name="Lyu L."/>
        </authorList>
    </citation>
    <scope>NUCLEOTIDE SEQUENCE [LARGE SCALE GENOMIC DNA]</scope>
    <source>
        <strain evidence="2 3">216_PA32_1</strain>
    </source>
</reference>
<evidence type="ECO:0000256" key="1">
    <source>
        <dbReference type="SAM" id="Phobius"/>
    </source>
</evidence>
<dbReference type="Proteomes" id="UP000443843">
    <property type="component" value="Unassembled WGS sequence"/>
</dbReference>
<evidence type="ECO:0000313" key="2">
    <source>
        <dbReference type="EMBL" id="MWB78850.1"/>
    </source>
</evidence>
<keyword evidence="1" id="KW-0472">Membrane</keyword>
<dbReference type="AlphaFoldDB" id="A0A844WF29"/>
<keyword evidence="1" id="KW-1133">Transmembrane helix</keyword>
<keyword evidence="3" id="KW-1185">Reference proteome</keyword>
<keyword evidence="1" id="KW-0812">Transmembrane</keyword>
<dbReference type="EMBL" id="WNXQ01000007">
    <property type="protein sequence ID" value="MWB78850.1"/>
    <property type="molecule type" value="Genomic_DNA"/>
</dbReference>
<dbReference type="RefSeq" id="WP_202076161.1">
    <property type="nucleotide sequence ID" value="NZ_WNXQ01000007.1"/>
</dbReference>
<proteinExistence type="predicted"/>
<sequence>MSNNATHTEDPDMLERIKSMAAQSPDTLLQDAVGAVALMVMLYGALHLPTLV</sequence>
<name>A0A844WF29_9RHOB</name>
<organism evidence="2 3">
    <name type="scientific">Pseudooceanicola pacificus</name>
    <dbReference type="NCBI Taxonomy" id="2676438"/>
    <lineage>
        <taxon>Bacteria</taxon>
        <taxon>Pseudomonadati</taxon>
        <taxon>Pseudomonadota</taxon>
        <taxon>Alphaproteobacteria</taxon>
        <taxon>Rhodobacterales</taxon>
        <taxon>Paracoccaceae</taxon>
        <taxon>Pseudooceanicola</taxon>
    </lineage>
</organism>
<evidence type="ECO:0000313" key="3">
    <source>
        <dbReference type="Proteomes" id="UP000443843"/>
    </source>
</evidence>
<accession>A0A844WF29</accession>